<sequence>MITADALHTQHAHATYLRERGAHYIAQVKANHPTLFDRVRCLPRREITLDHHE</sequence>
<gene>
    <name evidence="1" type="ORF">PYS65_05750</name>
</gene>
<proteinExistence type="predicted"/>
<dbReference type="Proteomes" id="UP001216440">
    <property type="component" value="Chromosome"/>
</dbReference>
<protein>
    <recommendedName>
        <fullName evidence="3">Transposase IS4-like domain-containing protein</fullName>
    </recommendedName>
</protein>
<evidence type="ECO:0000313" key="2">
    <source>
        <dbReference type="Proteomes" id="UP001216440"/>
    </source>
</evidence>
<name>A0ABY8JUL7_9ACTN</name>
<accession>A0ABY8JUL7</accession>
<evidence type="ECO:0000313" key="1">
    <source>
        <dbReference type="EMBL" id="WGD39675.1"/>
    </source>
</evidence>
<keyword evidence="2" id="KW-1185">Reference proteome</keyword>
<evidence type="ECO:0008006" key="3">
    <source>
        <dbReference type="Google" id="ProtNLM"/>
    </source>
</evidence>
<dbReference type="RefSeq" id="WP_279332690.1">
    <property type="nucleotide sequence ID" value="NZ_CP121682.1"/>
</dbReference>
<organism evidence="1 2">
    <name type="scientific">Streptomyces cathayae</name>
    <dbReference type="NCBI Taxonomy" id="3031124"/>
    <lineage>
        <taxon>Bacteria</taxon>
        <taxon>Bacillati</taxon>
        <taxon>Actinomycetota</taxon>
        <taxon>Actinomycetes</taxon>
        <taxon>Kitasatosporales</taxon>
        <taxon>Streptomycetaceae</taxon>
        <taxon>Streptomyces</taxon>
    </lineage>
</organism>
<dbReference type="EMBL" id="CP121682">
    <property type="protein sequence ID" value="WGD39675.1"/>
    <property type="molecule type" value="Genomic_DNA"/>
</dbReference>
<reference evidence="1 2" key="1">
    <citation type="submission" date="2023-03" db="EMBL/GenBank/DDBJ databases">
        <authorList>
            <person name="Mo P."/>
        </authorList>
    </citation>
    <scope>NUCLEOTIDE SEQUENCE [LARGE SCALE GENOMIC DNA]</scope>
    <source>
        <strain evidence="1 2">HUAS 5</strain>
    </source>
</reference>